<evidence type="ECO:0000313" key="2">
    <source>
        <dbReference type="EMBL" id="ADO46355.1"/>
    </source>
</evidence>
<keyword evidence="1" id="KW-0812">Transmembrane</keyword>
<feature type="transmembrane region" description="Helical" evidence="1">
    <location>
        <begin position="224"/>
        <end position="240"/>
    </location>
</feature>
<feature type="transmembrane region" description="Helical" evidence="1">
    <location>
        <begin position="74"/>
        <end position="94"/>
    </location>
</feature>
<dbReference type="eggNOG" id="COG2233">
    <property type="taxonomic scope" value="Bacteria"/>
</dbReference>
<feature type="transmembrane region" description="Helical" evidence="1">
    <location>
        <begin position="171"/>
        <end position="190"/>
    </location>
</feature>
<evidence type="ECO:0000256" key="1">
    <source>
        <dbReference type="SAM" id="Phobius"/>
    </source>
</evidence>
<keyword evidence="3" id="KW-1185">Reference proteome</keyword>
<dbReference type="EMBL" id="CP002272">
    <property type="protein sequence ID" value="ADO46355.1"/>
    <property type="molecule type" value="Genomic_DNA"/>
</dbReference>
<proteinExistence type="predicted"/>
<dbReference type="PANTHER" id="PTHR31610">
    <property type="entry name" value="SLR0360 PROTEIN"/>
    <property type="match status" value="1"/>
</dbReference>
<feature type="transmembrane region" description="Helical" evidence="1">
    <location>
        <begin position="451"/>
        <end position="471"/>
    </location>
</feature>
<protein>
    <submittedName>
        <fullName evidence="2">Sulphate transporter</fullName>
    </submittedName>
</protein>
<feature type="transmembrane region" description="Helical" evidence="1">
    <location>
        <begin position="196"/>
        <end position="212"/>
    </location>
</feature>
<feature type="transmembrane region" description="Helical" evidence="1">
    <location>
        <begin position="508"/>
        <end position="528"/>
    </location>
</feature>
<dbReference type="AlphaFoldDB" id="E3G8G6"/>
<keyword evidence="1" id="KW-1133">Transmembrane helix</keyword>
<feature type="transmembrane region" description="Helical" evidence="1">
    <location>
        <begin position="354"/>
        <end position="385"/>
    </location>
</feature>
<feature type="transmembrane region" description="Helical" evidence="1">
    <location>
        <begin position="135"/>
        <end position="159"/>
    </location>
</feature>
<feature type="transmembrane region" description="Helical" evidence="1">
    <location>
        <begin position="38"/>
        <end position="62"/>
    </location>
</feature>
<dbReference type="HOGENOM" id="CLU_020957_1_0_6"/>
<organism evidence="2 3">
    <name type="scientific">Enterobacter lignolyticus (strain SCF1)</name>
    <dbReference type="NCBI Taxonomy" id="701347"/>
    <lineage>
        <taxon>Bacteria</taxon>
        <taxon>Pseudomonadati</taxon>
        <taxon>Pseudomonadota</taxon>
        <taxon>Gammaproteobacteria</taxon>
        <taxon>Enterobacterales</taxon>
        <taxon>Enterobacteriaceae</taxon>
        <taxon>Pluralibacter</taxon>
    </lineage>
</organism>
<dbReference type="KEGG" id="esc:Entcl_0077"/>
<dbReference type="STRING" id="701347.Entcl_0077"/>
<reference evidence="3" key="1">
    <citation type="submission" date="2010-10" db="EMBL/GenBank/DDBJ databases">
        <title>Complete sequence of Enterobacter cloacae SCF1.</title>
        <authorList>
            <consortium name="US DOE Joint Genome Institute"/>
            <person name="Lucas S."/>
            <person name="Copeland A."/>
            <person name="Lapidus A."/>
            <person name="Cheng J.-F."/>
            <person name="Bruce D."/>
            <person name="Goodwin L."/>
            <person name="Pitluck S."/>
            <person name="Davenport K."/>
            <person name="Detter J.C."/>
            <person name="Han C."/>
            <person name="Tapia R."/>
            <person name="Land M."/>
            <person name="Hauser L."/>
            <person name="Chang Y.-J."/>
            <person name="Jeffries C."/>
            <person name="Kyrpides N."/>
            <person name="Ivanova N."/>
            <person name="Mikhailova N."/>
            <person name="DeAngelis K."/>
            <person name="Arkin A.P."/>
            <person name="Chivian D."/>
            <person name="Edwards B."/>
            <person name="Woo H."/>
            <person name="Hazen T.C."/>
            <person name="Woyke T."/>
        </authorList>
    </citation>
    <scope>NUCLEOTIDE SEQUENCE [LARGE SCALE GENOMIC DNA]</scope>
    <source>
        <strain evidence="3">SCF1</strain>
    </source>
</reference>
<accession>E3G8G6</accession>
<dbReference type="Proteomes" id="UP000006872">
    <property type="component" value="Chromosome"/>
</dbReference>
<reference evidence="2 3" key="2">
    <citation type="journal article" date="2011" name="Stand. Genomic Sci.">
        <title>Complete genome sequence of 'Enterobacter lignolyticus' SCF1.</title>
        <authorList>
            <person name="Deangelis K.M."/>
            <person name="D'Haeseleer P."/>
            <person name="Chivian D."/>
            <person name="Fortney J.L."/>
            <person name="Khudyakov J."/>
            <person name="Simmons B."/>
            <person name="Woo H."/>
            <person name="Arkin A.P."/>
            <person name="Davenport K.W."/>
            <person name="Goodwin L."/>
            <person name="Chen A."/>
            <person name="Ivanova N."/>
            <person name="Kyrpides N.C."/>
            <person name="Mavromatis K."/>
            <person name="Woyke T."/>
            <person name="Hazen T.C."/>
        </authorList>
    </citation>
    <scope>NUCLEOTIDE SEQUENCE [LARGE SCALE GENOMIC DNA]</scope>
    <source>
        <strain evidence="2 3">SCF1</strain>
    </source>
</reference>
<evidence type="ECO:0000313" key="3">
    <source>
        <dbReference type="Proteomes" id="UP000006872"/>
    </source>
</evidence>
<keyword evidence="1" id="KW-0472">Membrane</keyword>
<feature type="transmembrane region" description="Helical" evidence="1">
    <location>
        <begin position="478"/>
        <end position="496"/>
    </location>
</feature>
<name>E3G8G6_ENTLS</name>
<dbReference type="PANTHER" id="PTHR31610:SF0">
    <property type="entry name" value="SLC26A_SULP TRANSPORTER DOMAIN-CONTAINING PROTEIN"/>
    <property type="match status" value="1"/>
</dbReference>
<feature type="transmembrane region" description="Helical" evidence="1">
    <location>
        <begin position="106"/>
        <end position="129"/>
    </location>
</feature>
<gene>
    <name evidence="2" type="ordered locus">Entcl_0077</name>
</gene>
<sequence>MNSSGKSDREYLNDGDNAMVANSSCQTQRISLWKKGDFAASFGLFINVLTDFLVMISLLIYVVGMPQDFVYKQIVPGFGSAVLLSGLIFAYFAYKLAVKTGRSDVTALPSGSSSPGIFLIIFMIMLPLYHQTKDAAFTTTVGVIWCLFEASMLFVGAFFGDIVRRFVPRTVLLAALAGLSFVFLGMNPMLQSFEKPVVAFVAIIIIFMNWLSKHPIMKKIPTGLLLIIIGTIIAWVMGYQDPAAVAKSLKSFGFNPPTLHLHGLFDHIDAAFPYLLAAVPLGLSNYIFNLENVEAAAVCGDEYKTRDVMLTNGICSAVGAFCGNPFPVTVYVGHAGWKEVGAGIGYSIASSTAIFLLSIFSLMGLVLAVVPIEAIVPMLVFIAIVTGFQAVKEAPKFEVPAIFVCFFPWVANWATVQVNNALSAAGISVGNDAGQVSSAALHNAGLFYDGLVALGNGAPITSIIWGCILIFTIRNTPVGGIAAAILASALTFAGVIHTSTVGWAQTTAMPFVFGYLLIVAFLAMKLYINKRDNIAPVTE</sequence>